<dbReference type="Proteomes" id="UP001497482">
    <property type="component" value="Chromosome 1"/>
</dbReference>
<dbReference type="AlphaFoldDB" id="A0AAV2IZQ6"/>
<evidence type="ECO:0000313" key="2">
    <source>
        <dbReference type="Proteomes" id="UP001497482"/>
    </source>
</evidence>
<dbReference type="EMBL" id="OZ035823">
    <property type="protein sequence ID" value="CAL1568339.1"/>
    <property type="molecule type" value="Genomic_DNA"/>
</dbReference>
<gene>
    <name evidence="1" type="ORF">KC01_LOCUS983</name>
</gene>
<sequence>MRARATWLELHAAERLGEQCASYFSSEERGKRKEEREHCQEHYFFISHATHCLCLFAAGLELFAGISNRAFAFGERSVFNVSLYIHRVVNCGSQKSALSKSDGRGCGQPRTRASPLGRNQEKFCCYIKIIGL</sequence>
<keyword evidence="2" id="KW-1185">Reference proteome</keyword>
<reference evidence="1 2" key="1">
    <citation type="submission" date="2024-04" db="EMBL/GenBank/DDBJ databases">
        <authorList>
            <person name="Waldvogel A.-M."/>
            <person name="Schoenle A."/>
        </authorList>
    </citation>
    <scope>NUCLEOTIDE SEQUENCE [LARGE SCALE GENOMIC DNA]</scope>
</reference>
<organism evidence="1 2">
    <name type="scientific">Knipowitschia caucasica</name>
    <name type="common">Caucasian dwarf goby</name>
    <name type="synonym">Pomatoschistus caucasicus</name>
    <dbReference type="NCBI Taxonomy" id="637954"/>
    <lineage>
        <taxon>Eukaryota</taxon>
        <taxon>Metazoa</taxon>
        <taxon>Chordata</taxon>
        <taxon>Craniata</taxon>
        <taxon>Vertebrata</taxon>
        <taxon>Euteleostomi</taxon>
        <taxon>Actinopterygii</taxon>
        <taxon>Neopterygii</taxon>
        <taxon>Teleostei</taxon>
        <taxon>Neoteleostei</taxon>
        <taxon>Acanthomorphata</taxon>
        <taxon>Gobiaria</taxon>
        <taxon>Gobiiformes</taxon>
        <taxon>Gobioidei</taxon>
        <taxon>Gobiidae</taxon>
        <taxon>Gobiinae</taxon>
        <taxon>Knipowitschia</taxon>
    </lineage>
</organism>
<protein>
    <submittedName>
        <fullName evidence="1">Uncharacterized protein</fullName>
    </submittedName>
</protein>
<evidence type="ECO:0000313" key="1">
    <source>
        <dbReference type="EMBL" id="CAL1568339.1"/>
    </source>
</evidence>
<accession>A0AAV2IZQ6</accession>
<proteinExistence type="predicted"/>
<name>A0AAV2IZQ6_KNICA</name>